<dbReference type="OrthoDB" id="338814at2759"/>
<evidence type="ECO:0000259" key="3">
    <source>
        <dbReference type="Pfam" id="PF04063"/>
    </source>
</evidence>
<evidence type="ECO:0000256" key="2">
    <source>
        <dbReference type="ARBA" id="ARBA00014076"/>
    </source>
</evidence>
<dbReference type="PANTHER" id="PTHR13387:SF9">
    <property type="entry name" value="PROTEIN HGH1 HOMOLOG"/>
    <property type="match status" value="1"/>
</dbReference>
<dbReference type="Gene3D" id="1.25.10.10">
    <property type="entry name" value="Leucine-rich Repeat Variant"/>
    <property type="match status" value="1"/>
</dbReference>
<name>A0A9U8DVX2_BIOGL</name>
<feature type="domain" description="Protein HGH1 C-terminal" evidence="4">
    <location>
        <begin position="285"/>
        <end position="338"/>
    </location>
</feature>
<dbReference type="GeneID" id="106051544"/>
<organism evidence="5 6">
    <name type="scientific">Biomphalaria glabrata</name>
    <name type="common">Bloodfluke planorb</name>
    <name type="synonym">Freshwater snail</name>
    <dbReference type="NCBI Taxonomy" id="6526"/>
    <lineage>
        <taxon>Eukaryota</taxon>
        <taxon>Metazoa</taxon>
        <taxon>Spiralia</taxon>
        <taxon>Lophotrochozoa</taxon>
        <taxon>Mollusca</taxon>
        <taxon>Gastropoda</taxon>
        <taxon>Heterobranchia</taxon>
        <taxon>Euthyneura</taxon>
        <taxon>Panpulmonata</taxon>
        <taxon>Hygrophila</taxon>
        <taxon>Lymnaeoidea</taxon>
        <taxon>Planorbidae</taxon>
        <taxon>Biomphalaria</taxon>
    </lineage>
</organism>
<dbReference type="OMA" id="MCILLTN"/>
<dbReference type="InterPro" id="IPR007206">
    <property type="entry name" value="Protein_HGH1_C"/>
</dbReference>
<dbReference type="KEGG" id="bgt:106051544"/>
<dbReference type="InterPro" id="IPR007205">
    <property type="entry name" value="Protein_HGH1_N"/>
</dbReference>
<evidence type="ECO:0000256" key="1">
    <source>
        <dbReference type="ARBA" id="ARBA00006712"/>
    </source>
</evidence>
<gene>
    <name evidence="6" type="primary">LOC106051544</name>
</gene>
<keyword evidence="5" id="KW-1185">Reference proteome</keyword>
<evidence type="ECO:0000313" key="6">
    <source>
        <dbReference type="RefSeq" id="XP_013062185.2"/>
    </source>
</evidence>
<dbReference type="Pfam" id="PF04063">
    <property type="entry name" value="DUF383"/>
    <property type="match status" value="1"/>
</dbReference>
<proteinExistence type="inferred from homology"/>
<accession>A0A9U8DVX2</accession>
<protein>
    <recommendedName>
        <fullName evidence="2">Protein HGH1 homolog</fullName>
    </recommendedName>
</protein>
<dbReference type="RefSeq" id="XP_013062185.2">
    <property type="nucleotide sequence ID" value="XM_013206731.2"/>
</dbReference>
<dbReference type="Proteomes" id="UP001165740">
    <property type="component" value="Chromosome 12"/>
</dbReference>
<dbReference type="Pfam" id="PF04064">
    <property type="entry name" value="DUF384"/>
    <property type="match status" value="1"/>
</dbReference>
<dbReference type="InterPro" id="IPR011989">
    <property type="entry name" value="ARM-like"/>
</dbReference>
<feature type="domain" description="Protein HGH1 N-terminal" evidence="3">
    <location>
        <begin position="106"/>
        <end position="279"/>
    </location>
</feature>
<evidence type="ECO:0000259" key="4">
    <source>
        <dbReference type="Pfam" id="PF04064"/>
    </source>
</evidence>
<dbReference type="InterPro" id="IPR016024">
    <property type="entry name" value="ARM-type_fold"/>
</dbReference>
<reference evidence="6" key="1">
    <citation type="submission" date="2025-08" db="UniProtKB">
        <authorList>
            <consortium name="RefSeq"/>
        </authorList>
    </citation>
    <scope>IDENTIFICATION</scope>
</reference>
<dbReference type="SUPFAM" id="SSF48371">
    <property type="entry name" value="ARM repeat"/>
    <property type="match status" value="1"/>
</dbReference>
<dbReference type="PANTHER" id="PTHR13387">
    <property type="entry name" value="PROTEIN HGH1 HOMOLOG"/>
    <property type="match status" value="1"/>
</dbReference>
<sequence>MALDQTTKLLLEKEMLPFLTPSARPDVKSIAVRYFLEMTGSKEGRDFIAEGNTFIPAIISLTTDTQLDAAKDAFLTLINLSSEDTISWKLMHNDVTSTFIMDLLQKILQPDFKFADEACSIVSNVTRIPSCAKHLAEQVLADNSKVTIEKIVSVLCQINYNKHAALHYLGLILSNLTQVSEIRKIIMDKEKRIIQKLLPFTEYADSLTRRGGIIGTLKNCCFEYDYHQWLLSEDVDLLTRLLLPLAGGEELDEDDMDKLPIDLQYLPPDKNRESDPDLRTMLIESIMQLCSTKCGRLFIKEKNAYVILRELHKWEKDPKAKLACQNLCELLISDEPEQGMEDLHQVEVPAHLQQKFNELDLALLKTFEEEDKDKDNSNDCQQSIK</sequence>
<evidence type="ECO:0000313" key="5">
    <source>
        <dbReference type="Proteomes" id="UP001165740"/>
    </source>
</evidence>
<dbReference type="AlphaFoldDB" id="A0A9U8DVX2"/>
<dbReference type="InterPro" id="IPR039717">
    <property type="entry name" value="Hgh1"/>
</dbReference>
<comment type="similarity">
    <text evidence="1">Belongs to the HGH1 family.</text>
</comment>